<reference evidence="1 2" key="1">
    <citation type="journal article" date="2018" name="Front. Plant Sci.">
        <title>Red Clover (Trifolium pratense) and Zigzag Clover (T. medium) - A Picture of Genomic Similarities and Differences.</title>
        <authorList>
            <person name="Dluhosova J."/>
            <person name="Istvanek J."/>
            <person name="Nedelnik J."/>
            <person name="Repkova J."/>
        </authorList>
    </citation>
    <scope>NUCLEOTIDE SEQUENCE [LARGE SCALE GENOMIC DNA]</scope>
    <source>
        <strain evidence="2">cv. 10/8</strain>
        <tissue evidence="1">Leaf</tissue>
    </source>
</reference>
<name>A0A392RS34_9FABA</name>
<keyword evidence="2" id="KW-1185">Reference proteome</keyword>
<sequence>DFKARYKSLKSCKHGFNILVILHQEELILLNQKICNLKNCIKLFMILYAQHMMGMNKFKKRINKHNKRDKG</sequence>
<protein>
    <submittedName>
        <fullName evidence="1">Uncharacterized protein</fullName>
    </submittedName>
</protein>
<proteinExistence type="predicted"/>
<dbReference type="AlphaFoldDB" id="A0A392RS34"/>
<organism evidence="1 2">
    <name type="scientific">Trifolium medium</name>
    <dbReference type="NCBI Taxonomy" id="97028"/>
    <lineage>
        <taxon>Eukaryota</taxon>
        <taxon>Viridiplantae</taxon>
        <taxon>Streptophyta</taxon>
        <taxon>Embryophyta</taxon>
        <taxon>Tracheophyta</taxon>
        <taxon>Spermatophyta</taxon>
        <taxon>Magnoliopsida</taxon>
        <taxon>eudicotyledons</taxon>
        <taxon>Gunneridae</taxon>
        <taxon>Pentapetalae</taxon>
        <taxon>rosids</taxon>
        <taxon>fabids</taxon>
        <taxon>Fabales</taxon>
        <taxon>Fabaceae</taxon>
        <taxon>Papilionoideae</taxon>
        <taxon>50 kb inversion clade</taxon>
        <taxon>NPAAA clade</taxon>
        <taxon>Hologalegina</taxon>
        <taxon>IRL clade</taxon>
        <taxon>Trifolieae</taxon>
        <taxon>Trifolium</taxon>
    </lineage>
</organism>
<comment type="caution">
    <text evidence="1">The sequence shown here is derived from an EMBL/GenBank/DDBJ whole genome shotgun (WGS) entry which is preliminary data.</text>
</comment>
<feature type="non-terminal residue" evidence="1">
    <location>
        <position position="1"/>
    </location>
</feature>
<evidence type="ECO:0000313" key="2">
    <source>
        <dbReference type="Proteomes" id="UP000265520"/>
    </source>
</evidence>
<dbReference type="Proteomes" id="UP000265520">
    <property type="component" value="Unassembled WGS sequence"/>
</dbReference>
<accession>A0A392RS34</accession>
<evidence type="ECO:0000313" key="1">
    <source>
        <dbReference type="EMBL" id="MCI39461.1"/>
    </source>
</evidence>
<dbReference type="EMBL" id="LXQA010267632">
    <property type="protein sequence ID" value="MCI39461.1"/>
    <property type="molecule type" value="Genomic_DNA"/>
</dbReference>